<sequence length="412" mass="46445">MLSIFLACCIPVITTFVVWSVYLEDPEMEPGYTGYQVVLPSVTYADLIRNFSTAHKPYTPKPPQGETSVDTPEDVPLQPSNDMKINAVYSDLSRELNTYLYDVCQQYAGNLFCSGIQLSPLLPLAEANLEGGRVDRSQTFSAMASTSVYDFSSVEELKAFNVVRVLDSKETWLKMSSEYYTRDRGALQCNPNYGGNDPAYGPSERSLLDAYVAEHGVPDYGTNTDSRGNTFTVADWIDYSRTKFGDRFNVDSMVRIFADEKASTEIPIIERNFSNIQNEYHVYAIMSYNHWIGSGFMTMDEDIAYAGFKTIGRAYEYCEAISSPRAIEIIYSQCLQDIQSARSRGAYPPRCLDKTGGKRVFDLLVQEGVCKDWDYYFRHKKTGGWDQGDTACTYALGVIYGVMQMNLLYSGY</sequence>
<dbReference type="EMBL" id="AAXG02000028">
    <property type="protein sequence ID" value="EDM99261.1"/>
    <property type="molecule type" value="Genomic_DNA"/>
</dbReference>
<gene>
    <name evidence="2" type="ORF">BACCAP_03190</name>
</gene>
<evidence type="ECO:0000313" key="2">
    <source>
        <dbReference type="EMBL" id="EDM99261.1"/>
    </source>
</evidence>
<dbReference type="STRING" id="411467.BACCAP_03190"/>
<keyword evidence="3" id="KW-1185">Reference proteome</keyword>
<reference evidence="2 3" key="2">
    <citation type="submission" date="2007-06" db="EMBL/GenBank/DDBJ databases">
        <title>Draft genome sequence of Pseudoflavonifractor capillosus ATCC 29799.</title>
        <authorList>
            <person name="Sudarsanam P."/>
            <person name="Ley R."/>
            <person name="Guruge J."/>
            <person name="Turnbaugh P.J."/>
            <person name="Mahowald M."/>
            <person name="Liep D."/>
            <person name="Gordon J."/>
        </authorList>
    </citation>
    <scope>NUCLEOTIDE SEQUENCE [LARGE SCALE GENOMIC DNA]</scope>
    <source>
        <strain evidence="2 3">ATCC 29799</strain>
    </source>
</reference>
<accession>A6NY91</accession>
<comment type="caution">
    <text evidence="2">The sequence shown here is derived from an EMBL/GenBank/DDBJ whole genome shotgun (WGS) entry which is preliminary data.</text>
</comment>
<protein>
    <submittedName>
        <fullName evidence="2">Uncharacterized protein</fullName>
    </submittedName>
</protein>
<feature type="region of interest" description="Disordered" evidence="1">
    <location>
        <begin position="55"/>
        <end position="76"/>
    </location>
</feature>
<reference evidence="2 3" key="1">
    <citation type="submission" date="2007-04" db="EMBL/GenBank/DDBJ databases">
        <authorList>
            <person name="Fulton L."/>
            <person name="Clifton S."/>
            <person name="Fulton B."/>
            <person name="Xu J."/>
            <person name="Minx P."/>
            <person name="Pepin K.H."/>
            <person name="Johnson M."/>
            <person name="Thiruvilangam P."/>
            <person name="Bhonagiri V."/>
            <person name="Nash W.E."/>
            <person name="Mardis E.R."/>
            <person name="Wilson R.K."/>
        </authorList>
    </citation>
    <scope>NUCLEOTIDE SEQUENCE [LARGE SCALE GENOMIC DNA]</scope>
    <source>
        <strain evidence="2 3">ATCC 29799</strain>
    </source>
</reference>
<organism evidence="2 3">
    <name type="scientific">Pseudoflavonifractor capillosus ATCC 29799</name>
    <dbReference type="NCBI Taxonomy" id="411467"/>
    <lineage>
        <taxon>Bacteria</taxon>
        <taxon>Bacillati</taxon>
        <taxon>Bacillota</taxon>
        <taxon>Clostridia</taxon>
        <taxon>Eubacteriales</taxon>
        <taxon>Oscillospiraceae</taxon>
        <taxon>Pseudoflavonifractor</taxon>
    </lineage>
</organism>
<evidence type="ECO:0000313" key="3">
    <source>
        <dbReference type="Proteomes" id="UP000003639"/>
    </source>
</evidence>
<dbReference type="Proteomes" id="UP000003639">
    <property type="component" value="Unassembled WGS sequence"/>
</dbReference>
<dbReference type="AlphaFoldDB" id="A6NY91"/>
<evidence type="ECO:0000256" key="1">
    <source>
        <dbReference type="SAM" id="MobiDB-lite"/>
    </source>
</evidence>
<proteinExistence type="predicted"/>
<name>A6NY91_9FIRM</name>